<feature type="transmembrane region" description="Helical" evidence="1">
    <location>
        <begin position="309"/>
        <end position="331"/>
    </location>
</feature>
<dbReference type="KEGG" id="aqu:109588798"/>
<keyword evidence="1" id="KW-0812">Transmembrane</keyword>
<reference evidence="2" key="2">
    <citation type="submission" date="2024-06" db="UniProtKB">
        <authorList>
            <consortium name="EnsemblMetazoa"/>
        </authorList>
    </citation>
    <scope>IDENTIFICATION</scope>
</reference>
<name>A0AAN0JUA6_AMPQE</name>
<sequence length="356" mass="41306">MRDLMLQFSITHTLEDLDTLRCIFKKAFQEMHQHSLNEERLVDIFCRLQEANICTVELLQNVKKCAEFCKQFSSTTSKYDFYQFFYRIFDPIINSIKNSITKFKYAASIYGASIIEYMYIPLFSLDIMVYIIPIIIIVIFLFICQPSLESVTDMEQLTIFATVIHLIICGDVESNPGPEYDAEELLRKEPKVSDFQRIFIQSGAACHWQILGRALDIDVNDLIDCPHSAAVMIGTVFERWRDQHKDFTWKRIIRACEGYDQFGRVRDAIIKFLSSREAHSKYGSEPDFDCTYTGSITIHKESKENENGYLNKTVIILLIALIVLVLCNFIYQVWADLALQGQGWPRETTCRTDCEC</sequence>
<reference evidence="3" key="1">
    <citation type="journal article" date="2010" name="Nature">
        <title>The Amphimedon queenslandica genome and the evolution of animal complexity.</title>
        <authorList>
            <person name="Srivastava M."/>
            <person name="Simakov O."/>
            <person name="Chapman J."/>
            <person name="Fahey B."/>
            <person name="Gauthier M.E."/>
            <person name="Mitros T."/>
            <person name="Richards G.S."/>
            <person name="Conaco C."/>
            <person name="Dacre M."/>
            <person name="Hellsten U."/>
            <person name="Larroux C."/>
            <person name="Putnam N.H."/>
            <person name="Stanke M."/>
            <person name="Adamska M."/>
            <person name="Darling A."/>
            <person name="Degnan S.M."/>
            <person name="Oakley T.H."/>
            <person name="Plachetzki D.C."/>
            <person name="Zhai Y."/>
            <person name="Adamski M."/>
            <person name="Calcino A."/>
            <person name="Cummins S.F."/>
            <person name="Goodstein D.M."/>
            <person name="Harris C."/>
            <person name="Jackson D.J."/>
            <person name="Leys S.P."/>
            <person name="Shu S."/>
            <person name="Woodcroft B.J."/>
            <person name="Vervoort M."/>
            <person name="Kosik K.S."/>
            <person name="Manning G."/>
            <person name="Degnan B.M."/>
            <person name="Rokhsar D.S."/>
        </authorList>
    </citation>
    <scope>NUCLEOTIDE SEQUENCE [LARGE SCALE GENOMIC DNA]</scope>
</reference>
<organism evidence="2 3">
    <name type="scientific">Amphimedon queenslandica</name>
    <name type="common">Sponge</name>
    <dbReference type="NCBI Taxonomy" id="400682"/>
    <lineage>
        <taxon>Eukaryota</taxon>
        <taxon>Metazoa</taxon>
        <taxon>Porifera</taxon>
        <taxon>Demospongiae</taxon>
        <taxon>Heteroscleromorpha</taxon>
        <taxon>Haplosclerida</taxon>
        <taxon>Niphatidae</taxon>
        <taxon>Amphimedon</taxon>
    </lineage>
</organism>
<accession>A0AAN0JUA6</accession>
<evidence type="ECO:0000313" key="3">
    <source>
        <dbReference type="Proteomes" id="UP000007879"/>
    </source>
</evidence>
<dbReference type="RefSeq" id="XP_019860470.1">
    <property type="nucleotide sequence ID" value="XM_020004911.1"/>
</dbReference>
<dbReference type="EnsemblMetazoa" id="XM_020004911.1">
    <property type="protein sequence ID" value="XP_019860470.1"/>
    <property type="gene ID" value="LOC109588798"/>
</dbReference>
<proteinExistence type="predicted"/>
<dbReference type="GeneID" id="109588798"/>
<dbReference type="Proteomes" id="UP000007879">
    <property type="component" value="Unassembled WGS sequence"/>
</dbReference>
<evidence type="ECO:0000313" key="2">
    <source>
        <dbReference type="EnsemblMetazoa" id="XP_019860470.1"/>
    </source>
</evidence>
<protein>
    <recommendedName>
        <fullName evidence="4">Death domain-containing protein</fullName>
    </recommendedName>
</protein>
<feature type="transmembrane region" description="Helical" evidence="1">
    <location>
        <begin position="127"/>
        <end position="144"/>
    </location>
</feature>
<keyword evidence="1" id="KW-1133">Transmembrane helix</keyword>
<keyword evidence="3" id="KW-1185">Reference proteome</keyword>
<dbReference type="AlphaFoldDB" id="A0AAN0JUA6"/>
<keyword evidence="1" id="KW-0472">Membrane</keyword>
<evidence type="ECO:0008006" key="4">
    <source>
        <dbReference type="Google" id="ProtNLM"/>
    </source>
</evidence>
<evidence type="ECO:0000256" key="1">
    <source>
        <dbReference type="SAM" id="Phobius"/>
    </source>
</evidence>